<dbReference type="PANTHER" id="PTHR35794:SF2">
    <property type="entry name" value="CELL DIVISION PROTEIN DIVIVA"/>
    <property type="match status" value="1"/>
</dbReference>
<dbReference type="GO" id="GO:0051301">
    <property type="term" value="P:cell division"/>
    <property type="evidence" value="ECO:0007669"/>
    <property type="project" value="UniProtKB-KW"/>
</dbReference>
<dbReference type="PANTHER" id="PTHR35794">
    <property type="entry name" value="CELL DIVISION PROTEIN DIVIVA"/>
    <property type="match status" value="1"/>
</dbReference>
<comment type="subcellular location">
    <subcellularLocation>
        <location evidence="1">Cytoplasm</location>
    </subcellularLocation>
</comment>
<accession>A0A7V2AZ21</accession>
<keyword evidence="4" id="KW-0132">Cell division</keyword>
<feature type="compositionally biased region" description="Basic and acidic residues" evidence="8">
    <location>
        <begin position="262"/>
        <end position="274"/>
    </location>
</feature>
<feature type="coiled-coil region" evidence="7">
    <location>
        <begin position="33"/>
        <end position="131"/>
    </location>
</feature>
<feature type="compositionally biased region" description="Acidic residues" evidence="8">
    <location>
        <begin position="185"/>
        <end position="202"/>
    </location>
</feature>
<comment type="similarity">
    <text evidence="2">Belongs to the DivIVA family.</text>
</comment>
<keyword evidence="5 7" id="KW-0175">Coiled coil</keyword>
<dbReference type="InterPro" id="IPR007793">
    <property type="entry name" value="DivIVA_fam"/>
</dbReference>
<evidence type="ECO:0000256" key="3">
    <source>
        <dbReference type="ARBA" id="ARBA00022490"/>
    </source>
</evidence>
<dbReference type="AlphaFoldDB" id="A0A7V2AZ21"/>
<dbReference type="EMBL" id="DSGB01000002">
    <property type="protein sequence ID" value="HER95278.1"/>
    <property type="molecule type" value="Genomic_DNA"/>
</dbReference>
<organism evidence="9">
    <name type="scientific">Rhodothermus marinus</name>
    <name type="common">Rhodothermus obamensis</name>
    <dbReference type="NCBI Taxonomy" id="29549"/>
    <lineage>
        <taxon>Bacteria</taxon>
        <taxon>Pseudomonadati</taxon>
        <taxon>Rhodothermota</taxon>
        <taxon>Rhodothermia</taxon>
        <taxon>Rhodothermales</taxon>
        <taxon>Rhodothermaceae</taxon>
        <taxon>Rhodothermus</taxon>
    </lineage>
</organism>
<gene>
    <name evidence="9" type="ORF">ENO59_01965</name>
</gene>
<dbReference type="Gene3D" id="6.10.250.660">
    <property type="match status" value="1"/>
</dbReference>
<protein>
    <submittedName>
        <fullName evidence="9">DivIVA domain-containing protein</fullName>
    </submittedName>
</protein>
<evidence type="ECO:0000256" key="7">
    <source>
        <dbReference type="SAM" id="Coils"/>
    </source>
</evidence>
<reference evidence="9" key="1">
    <citation type="journal article" date="2020" name="mSystems">
        <title>Genome- and Community-Level Interaction Insights into Carbon Utilization and Element Cycling Functions of Hydrothermarchaeota in Hydrothermal Sediment.</title>
        <authorList>
            <person name="Zhou Z."/>
            <person name="Liu Y."/>
            <person name="Xu W."/>
            <person name="Pan J."/>
            <person name="Luo Z.H."/>
            <person name="Li M."/>
        </authorList>
    </citation>
    <scope>NUCLEOTIDE SEQUENCE [LARGE SCALE GENOMIC DNA]</scope>
    <source>
        <strain evidence="9">SpSt-143</strain>
    </source>
</reference>
<evidence type="ECO:0000256" key="5">
    <source>
        <dbReference type="ARBA" id="ARBA00023054"/>
    </source>
</evidence>
<dbReference type="InterPro" id="IPR019933">
    <property type="entry name" value="DivIVA_domain"/>
</dbReference>
<evidence type="ECO:0000256" key="8">
    <source>
        <dbReference type="SAM" id="MobiDB-lite"/>
    </source>
</evidence>
<evidence type="ECO:0000256" key="4">
    <source>
        <dbReference type="ARBA" id="ARBA00022618"/>
    </source>
</evidence>
<dbReference type="Pfam" id="PF05103">
    <property type="entry name" value="DivIVA"/>
    <property type="match status" value="1"/>
</dbReference>
<keyword evidence="6" id="KW-0131">Cell cycle</keyword>
<evidence type="ECO:0000313" key="9">
    <source>
        <dbReference type="EMBL" id="HER95278.1"/>
    </source>
</evidence>
<dbReference type="NCBIfam" id="TIGR03544">
    <property type="entry name" value="DivI1A_domain"/>
    <property type="match status" value="1"/>
</dbReference>
<proteinExistence type="inferred from homology"/>
<dbReference type="GO" id="GO:0005737">
    <property type="term" value="C:cytoplasm"/>
    <property type="evidence" value="ECO:0007669"/>
    <property type="project" value="UniProtKB-SubCell"/>
</dbReference>
<evidence type="ECO:0000256" key="2">
    <source>
        <dbReference type="ARBA" id="ARBA00009008"/>
    </source>
</evidence>
<name>A0A7V2AZ21_RHOMR</name>
<comment type="caution">
    <text evidence="9">The sequence shown here is derived from an EMBL/GenBank/DDBJ whole genome shotgun (WGS) entry which is preliminary data.</text>
</comment>
<feature type="compositionally biased region" description="Pro residues" evidence="8">
    <location>
        <begin position="218"/>
        <end position="229"/>
    </location>
</feature>
<keyword evidence="3" id="KW-0963">Cytoplasm</keyword>
<evidence type="ECO:0000256" key="6">
    <source>
        <dbReference type="ARBA" id="ARBA00023306"/>
    </source>
</evidence>
<sequence>MKLTPLDIRKQEFTRAFRGYEVTEVQAFLQTVAEQWQSLLEEHRRQAERVRELEEKLAHYQHIEEALQQALQLARENARQTLEQAEQRAQLLLDEARAQADEIRWKAEQERHRLQQQLADLVERRDALLARLRAWLNAELEVLCKFEAREQEILALPPQPEVPVPEVATTPEAEAAHVSTTPEAPAEDEAEAAGPDVVEEASEAMIPRFATFQTQPPVTEPSPETPAEPPRAWKVHTIVGPPPQQPAKGESPASEAEERQEEYEKLRRILKDLD</sequence>
<feature type="compositionally biased region" description="Low complexity" evidence="8">
    <location>
        <begin position="172"/>
        <end position="184"/>
    </location>
</feature>
<feature type="region of interest" description="Disordered" evidence="8">
    <location>
        <begin position="172"/>
        <end position="274"/>
    </location>
</feature>
<evidence type="ECO:0000256" key="1">
    <source>
        <dbReference type="ARBA" id="ARBA00004496"/>
    </source>
</evidence>